<evidence type="ECO:0000256" key="3">
    <source>
        <dbReference type="ARBA" id="ARBA00023163"/>
    </source>
</evidence>
<sequence>MARPRTFDEERAVDAAMRTFWRSGYEATSTQDLCEATGLGRSSVYNAFSSKRELFGTALHRYMELRTARTVDLLAGEAPIREKLRTLLWWIVDGDAEEPTGCLVVNSTVELAPRDPEVADALRRDRERRFEALRSALDAARRAGEIAPDREPAALAHFFIAAISGMNVAACGGADRQTLAAIAETALRSL</sequence>
<dbReference type="RefSeq" id="WP_106251248.1">
    <property type="nucleotide sequence ID" value="NZ_PVZC01000008.1"/>
</dbReference>
<reference evidence="6 7" key="1">
    <citation type="submission" date="2018-03" db="EMBL/GenBank/DDBJ databases">
        <title>Genomic Encyclopedia of Archaeal and Bacterial Type Strains, Phase II (KMG-II): from individual species to whole genera.</title>
        <authorList>
            <person name="Goeker M."/>
        </authorList>
    </citation>
    <scope>NUCLEOTIDE SEQUENCE [LARGE SCALE GENOMIC DNA]</scope>
    <source>
        <strain evidence="6 7">DSM 45601</strain>
    </source>
</reference>
<gene>
    <name evidence="6" type="ORF">CLV72_108362</name>
</gene>
<keyword evidence="3" id="KW-0804">Transcription</keyword>
<keyword evidence="7" id="KW-1185">Reference proteome</keyword>
<feature type="DNA-binding region" description="H-T-H motif" evidence="4">
    <location>
        <begin position="29"/>
        <end position="48"/>
    </location>
</feature>
<dbReference type="InterPro" id="IPR001647">
    <property type="entry name" value="HTH_TetR"/>
</dbReference>
<evidence type="ECO:0000313" key="6">
    <source>
        <dbReference type="EMBL" id="PRX96353.1"/>
    </source>
</evidence>
<evidence type="ECO:0000259" key="5">
    <source>
        <dbReference type="PROSITE" id="PS50977"/>
    </source>
</evidence>
<dbReference type="PROSITE" id="PS50977">
    <property type="entry name" value="HTH_TETR_2"/>
    <property type="match status" value="1"/>
</dbReference>
<protein>
    <submittedName>
        <fullName evidence="6">TetR family transcriptional regulator</fullName>
    </submittedName>
</protein>
<dbReference type="SUPFAM" id="SSF46689">
    <property type="entry name" value="Homeodomain-like"/>
    <property type="match status" value="1"/>
</dbReference>
<dbReference type="InterPro" id="IPR011075">
    <property type="entry name" value="TetR_C"/>
</dbReference>
<dbReference type="Pfam" id="PF00440">
    <property type="entry name" value="TetR_N"/>
    <property type="match status" value="1"/>
</dbReference>
<keyword evidence="1" id="KW-0805">Transcription regulation</keyword>
<comment type="caution">
    <text evidence="6">The sequence shown here is derived from an EMBL/GenBank/DDBJ whole genome shotgun (WGS) entry which is preliminary data.</text>
</comment>
<dbReference type="OrthoDB" id="9805134at2"/>
<dbReference type="Gene3D" id="1.10.357.10">
    <property type="entry name" value="Tetracycline Repressor, domain 2"/>
    <property type="match status" value="1"/>
</dbReference>
<dbReference type="PANTHER" id="PTHR47506">
    <property type="entry name" value="TRANSCRIPTIONAL REGULATORY PROTEIN"/>
    <property type="match status" value="1"/>
</dbReference>
<feature type="domain" description="HTH tetR-type" evidence="5">
    <location>
        <begin position="6"/>
        <end position="66"/>
    </location>
</feature>
<dbReference type="Pfam" id="PF16925">
    <property type="entry name" value="TetR_C_13"/>
    <property type="match status" value="1"/>
</dbReference>
<dbReference type="InterPro" id="IPR009057">
    <property type="entry name" value="Homeodomain-like_sf"/>
</dbReference>
<evidence type="ECO:0000256" key="1">
    <source>
        <dbReference type="ARBA" id="ARBA00023015"/>
    </source>
</evidence>
<dbReference type="Proteomes" id="UP000237846">
    <property type="component" value="Unassembled WGS sequence"/>
</dbReference>
<evidence type="ECO:0000256" key="2">
    <source>
        <dbReference type="ARBA" id="ARBA00023125"/>
    </source>
</evidence>
<evidence type="ECO:0000256" key="4">
    <source>
        <dbReference type="PROSITE-ProRule" id="PRU00335"/>
    </source>
</evidence>
<dbReference type="PANTHER" id="PTHR47506:SF1">
    <property type="entry name" value="HTH-TYPE TRANSCRIPTIONAL REGULATOR YJDC"/>
    <property type="match status" value="1"/>
</dbReference>
<name>A0A2T0PXV2_9ACTN</name>
<organism evidence="6 7">
    <name type="scientific">Allonocardiopsis opalescens</name>
    <dbReference type="NCBI Taxonomy" id="1144618"/>
    <lineage>
        <taxon>Bacteria</taxon>
        <taxon>Bacillati</taxon>
        <taxon>Actinomycetota</taxon>
        <taxon>Actinomycetes</taxon>
        <taxon>Streptosporangiales</taxon>
        <taxon>Allonocardiopsis</taxon>
    </lineage>
</organism>
<proteinExistence type="predicted"/>
<dbReference type="InterPro" id="IPR036271">
    <property type="entry name" value="Tet_transcr_reg_TetR-rel_C_sf"/>
</dbReference>
<dbReference type="SUPFAM" id="SSF48498">
    <property type="entry name" value="Tetracyclin repressor-like, C-terminal domain"/>
    <property type="match status" value="1"/>
</dbReference>
<dbReference type="EMBL" id="PVZC01000008">
    <property type="protein sequence ID" value="PRX96353.1"/>
    <property type="molecule type" value="Genomic_DNA"/>
</dbReference>
<dbReference type="Gene3D" id="1.10.10.60">
    <property type="entry name" value="Homeodomain-like"/>
    <property type="match status" value="1"/>
</dbReference>
<dbReference type="AlphaFoldDB" id="A0A2T0PXV2"/>
<keyword evidence="2 4" id="KW-0238">DNA-binding</keyword>
<accession>A0A2T0PXV2</accession>
<dbReference type="GO" id="GO:0003677">
    <property type="term" value="F:DNA binding"/>
    <property type="evidence" value="ECO:0007669"/>
    <property type="project" value="UniProtKB-UniRule"/>
</dbReference>
<evidence type="ECO:0000313" key="7">
    <source>
        <dbReference type="Proteomes" id="UP000237846"/>
    </source>
</evidence>